<reference evidence="2 3" key="1">
    <citation type="submission" date="2017-02" db="EMBL/GenBank/DDBJ databases">
        <title>Streptomyces pactum ACT12 Genome sequencing and assembly.</title>
        <authorList>
            <person name="Xue Q."/>
            <person name="Yan X."/>
            <person name="Jia L."/>
            <person name="Yan H."/>
        </authorList>
    </citation>
    <scope>NUCLEOTIDE SEQUENCE [LARGE SCALE GENOMIC DNA]</scope>
    <source>
        <strain evidence="2 3">ACT12</strain>
    </source>
</reference>
<dbReference type="AlphaFoldDB" id="A0A1S6JH71"/>
<evidence type="ECO:0000313" key="2">
    <source>
        <dbReference type="EMBL" id="AQS71107.1"/>
    </source>
</evidence>
<dbReference type="Proteomes" id="UP000189443">
    <property type="component" value="Chromosome"/>
</dbReference>
<protein>
    <submittedName>
        <fullName evidence="2">Uncharacterized protein</fullName>
    </submittedName>
</protein>
<proteinExistence type="predicted"/>
<feature type="compositionally biased region" description="Basic and acidic residues" evidence="1">
    <location>
        <begin position="57"/>
        <end position="68"/>
    </location>
</feature>
<evidence type="ECO:0000313" key="3">
    <source>
        <dbReference type="Proteomes" id="UP000189443"/>
    </source>
</evidence>
<keyword evidence="3" id="KW-1185">Reference proteome</keyword>
<dbReference type="EMBL" id="CP019724">
    <property type="protein sequence ID" value="AQS71107.1"/>
    <property type="molecule type" value="Genomic_DNA"/>
</dbReference>
<accession>A0A1S6JH71</accession>
<dbReference type="KEGG" id="spac:B1H29_33240"/>
<feature type="region of interest" description="Disordered" evidence="1">
    <location>
        <begin position="55"/>
        <end position="79"/>
    </location>
</feature>
<gene>
    <name evidence="2" type="ORF">B1H29_33240</name>
</gene>
<organism evidence="2 3">
    <name type="scientific">Streptomyces pactum</name>
    <dbReference type="NCBI Taxonomy" id="68249"/>
    <lineage>
        <taxon>Bacteria</taxon>
        <taxon>Bacillati</taxon>
        <taxon>Actinomycetota</taxon>
        <taxon>Actinomycetes</taxon>
        <taxon>Kitasatosporales</taxon>
        <taxon>Streptomycetaceae</taxon>
        <taxon>Streptomyces</taxon>
    </lineage>
</organism>
<evidence type="ECO:0000256" key="1">
    <source>
        <dbReference type="SAM" id="MobiDB-lite"/>
    </source>
</evidence>
<name>A0A1S6JH71_9ACTN</name>
<sequence>MGLFLLQMSDDSEMILTAGRATRTDTGEVGFERIDARGNRSHFCTIAGGQIKAANARKTDDNGAERWEPQPSTGRWWAY</sequence>